<protein>
    <submittedName>
        <fullName evidence="2">Putative antitoxin, contains HTH domain</fullName>
    </submittedName>
</protein>
<evidence type="ECO:0000256" key="1">
    <source>
        <dbReference type="ARBA" id="ARBA00005651"/>
    </source>
</evidence>
<proteinExistence type="inferred from homology"/>
<dbReference type="AlphaFoldDB" id="A0A444ISL5"/>
<dbReference type="Pfam" id="PF03683">
    <property type="entry name" value="UPF0175"/>
    <property type="match status" value="1"/>
</dbReference>
<comment type="similarity">
    <text evidence="1">Belongs to the UPF0175 family.</text>
</comment>
<dbReference type="InterPro" id="IPR005368">
    <property type="entry name" value="UPF0175"/>
</dbReference>
<reference evidence="2 3" key="1">
    <citation type="submission" date="2017-01" db="EMBL/GenBank/DDBJ databases">
        <title>The cable genome- insights into the physiology and evolution of filamentous bacteria capable of sulfide oxidation via long distance electron transfer.</title>
        <authorList>
            <person name="Schreiber L."/>
            <person name="Bjerg J.T."/>
            <person name="Boggild A."/>
            <person name="Van De Vossenberg J."/>
            <person name="Meysman F."/>
            <person name="Nielsen L.P."/>
            <person name="Schramm A."/>
            <person name="Kjeldsen K.U."/>
        </authorList>
    </citation>
    <scope>NUCLEOTIDE SEQUENCE [LARGE SCALE GENOMIC DNA]</scope>
    <source>
        <strain evidence="2">MCF</strain>
    </source>
</reference>
<dbReference type="Proteomes" id="UP000287853">
    <property type="component" value="Unassembled WGS sequence"/>
</dbReference>
<keyword evidence="3" id="KW-1185">Reference proteome</keyword>
<gene>
    <name evidence="2" type="ORF">H206_02439</name>
</gene>
<evidence type="ECO:0000313" key="3">
    <source>
        <dbReference type="Proteomes" id="UP000287853"/>
    </source>
</evidence>
<dbReference type="PANTHER" id="PTHR37525:SF1">
    <property type="entry name" value="UPF0175 PROTEIN SSL1255"/>
    <property type="match status" value="1"/>
</dbReference>
<dbReference type="EMBL" id="MTKO01000109">
    <property type="protein sequence ID" value="RWX43803.1"/>
    <property type="molecule type" value="Genomic_DNA"/>
</dbReference>
<evidence type="ECO:0000313" key="2">
    <source>
        <dbReference type="EMBL" id="RWX43803.1"/>
    </source>
</evidence>
<sequence>MNTQSISLDFPADILLALNETENELRQRIRLALAVQLYKAQKLTVGKAAQIAGLSRLQFETVLSENEIPISNLTDAEVMDDIAKLK</sequence>
<dbReference type="PANTHER" id="PTHR37525">
    <property type="entry name" value="UPF0175 PROTEIN SSL1255"/>
    <property type="match status" value="1"/>
</dbReference>
<organism evidence="2 3">
    <name type="scientific">Candidatus Electrothrix aarhusensis</name>
    <dbReference type="NCBI Taxonomy" id="1859131"/>
    <lineage>
        <taxon>Bacteria</taxon>
        <taxon>Pseudomonadati</taxon>
        <taxon>Thermodesulfobacteriota</taxon>
        <taxon>Desulfobulbia</taxon>
        <taxon>Desulfobulbales</taxon>
        <taxon>Desulfobulbaceae</taxon>
        <taxon>Candidatus Electrothrix</taxon>
    </lineage>
</organism>
<dbReference type="InterPro" id="IPR052264">
    <property type="entry name" value="UPF0175_domain"/>
</dbReference>
<accession>A0A444ISL5</accession>
<comment type="caution">
    <text evidence="2">The sequence shown here is derived from an EMBL/GenBank/DDBJ whole genome shotgun (WGS) entry which is preliminary data.</text>
</comment>
<name>A0A444ISL5_9BACT</name>